<dbReference type="Gene3D" id="3.30.870.10">
    <property type="entry name" value="Endonuclease Chain A"/>
    <property type="match status" value="2"/>
</dbReference>
<dbReference type="GO" id="GO:0006281">
    <property type="term" value="P:DNA repair"/>
    <property type="evidence" value="ECO:0007669"/>
    <property type="project" value="InterPro"/>
</dbReference>
<feature type="compositionally biased region" description="Basic and acidic residues" evidence="4">
    <location>
        <begin position="63"/>
        <end position="74"/>
    </location>
</feature>
<dbReference type="GO" id="GO:0003690">
    <property type="term" value="F:double-stranded DNA binding"/>
    <property type="evidence" value="ECO:0007669"/>
    <property type="project" value="TreeGrafter"/>
</dbReference>
<feature type="active site" description="Nucleophile" evidence="1">
    <location>
        <position position="244"/>
    </location>
</feature>
<gene>
    <name evidence="5" type="ORF">VSDG_08124</name>
</gene>
<feature type="active site" description="Proton donor/acceptor" evidence="1">
    <location>
        <position position="470"/>
    </location>
</feature>
<evidence type="ECO:0000256" key="3">
    <source>
        <dbReference type="PIRSR" id="PIRSR610347-3"/>
    </source>
</evidence>
<dbReference type="GO" id="GO:0005634">
    <property type="term" value="C:nucleus"/>
    <property type="evidence" value="ECO:0007669"/>
    <property type="project" value="InterPro"/>
</dbReference>
<evidence type="ECO:0000256" key="1">
    <source>
        <dbReference type="PIRSR" id="PIRSR610347-1"/>
    </source>
</evidence>
<accession>A0A423VH26</accession>
<dbReference type="EMBL" id="LJZO01000051">
    <property type="protein sequence ID" value="ROV90301.1"/>
    <property type="molecule type" value="Genomic_DNA"/>
</dbReference>
<feature type="compositionally biased region" description="Polar residues" evidence="4">
    <location>
        <begin position="120"/>
        <end position="135"/>
    </location>
</feature>
<evidence type="ECO:0000313" key="6">
    <source>
        <dbReference type="Proteomes" id="UP000284375"/>
    </source>
</evidence>
<proteinExistence type="predicted"/>
<dbReference type="SUPFAM" id="SSF56024">
    <property type="entry name" value="Phospholipase D/nuclease"/>
    <property type="match status" value="2"/>
</dbReference>
<dbReference type="Pfam" id="PF06087">
    <property type="entry name" value="Tyr-DNA_phospho"/>
    <property type="match status" value="1"/>
</dbReference>
<dbReference type="GO" id="GO:0003697">
    <property type="term" value="F:single-stranded DNA binding"/>
    <property type="evidence" value="ECO:0007669"/>
    <property type="project" value="TreeGrafter"/>
</dbReference>
<feature type="site" description="Interaction with DNA" evidence="3">
    <location>
        <position position="499"/>
    </location>
</feature>
<feature type="binding site" evidence="2">
    <location>
        <position position="472"/>
    </location>
    <ligand>
        <name>substrate</name>
    </ligand>
</feature>
<keyword evidence="6" id="KW-1185">Reference proteome</keyword>
<sequence>MASNRAAEFNGGDDEEEALRQAIALSLGDETPVPAKDTKHSRHSSDPCRGNSLPATSMSALGIDRRKMEEERLARLKKRKAETNFDAQGQEEGLPPAQRQKTTNVEPGDQPSLSKAALPTLSSGQRLKSSSNSGVSEKPGGFTTVRLPYPKGTVLRTWARGTPRQDDIKIEDILQKDQLELAVLSSFQWDEEWLMAKLNMKKTKLLLIAYAPDEATKDAMRANVPQESIRFCFPLMEHGASCMHSKLQLLKFPTHIRIVIPTGNLVPYDWGETGVMENMVFLIDLPRIADPAKRAANVLTPFGTELQFFLGAQGVDEKMVASLLNYDFSETSRYGFVHTIGGSHSNTGVWQRTGYCGLGRTVKALGFGSDGPIELDYIGNAQCSSIGAVNSDLLTALYNACKGDSGIKEYEARTGRQKKKKDVSSATNQGDFAGHSAGTICFQLRWWESQSFPSEILRDCKDVRPGLLMHSKIIYVRRPVSATDGSASGWAYLGSHNLSESAWGRLVKDRTTGQPKLNARNWECGVLIPASASRSPSMKDPKACETPAHGTTEEPRMLELFCGVVPIPIQLPGAPYY</sequence>
<dbReference type="Proteomes" id="UP000284375">
    <property type="component" value="Unassembled WGS sequence"/>
</dbReference>
<comment type="caution">
    <text evidence="5">The sequence shown here is derived from an EMBL/GenBank/DDBJ whole genome shotgun (WGS) entry which is preliminary data.</text>
</comment>
<feature type="region of interest" description="Disordered" evidence="4">
    <location>
        <begin position="1"/>
        <end position="146"/>
    </location>
</feature>
<organism evidence="5 6">
    <name type="scientific">Cytospora chrysosperma</name>
    <name type="common">Cytospora canker fungus</name>
    <name type="synonym">Sphaeria chrysosperma</name>
    <dbReference type="NCBI Taxonomy" id="252740"/>
    <lineage>
        <taxon>Eukaryota</taxon>
        <taxon>Fungi</taxon>
        <taxon>Dikarya</taxon>
        <taxon>Ascomycota</taxon>
        <taxon>Pezizomycotina</taxon>
        <taxon>Sordariomycetes</taxon>
        <taxon>Sordariomycetidae</taxon>
        <taxon>Diaporthales</taxon>
        <taxon>Cytosporaceae</taxon>
        <taxon>Cytospora</taxon>
    </lineage>
</organism>
<evidence type="ECO:0008006" key="7">
    <source>
        <dbReference type="Google" id="ProtNLM"/>
    </source>
</evidence>
<feature type="binding site" evidence="2">
    <location>
        <position position="246"/>
    </location>
    <ligand>
        <name>substrate</name>
    </ligand>
</feature>
<dbReference type="PROSITE" id="PS50330">
    <property type="entry name" value="UIM"/>
    <property type="match status" value="1"/>
</dbReference>
<dbReference type="AlphaFoldDB" id="A0A423VH26"/>
<reference evidence="5 6" key="1">
    <citation type="submission" date="2015-09" db="EMBL/GenBank/DDBJ databases">
        <title>Host preference determinants of Valsa canker pathogens revealed by comparative genomics.</title>
        <authorList>
            <person name="Yin Z."/>
            <person name="Huang L."/>
        </authorList>
    </citation>
    <scope>NUCLEOTIDE SEQUENCE [LARGE SCALE GENOMIC DNA]</scope>
    <source>
        <strain evidence="5 6">YSFL</strain>
    </source>
</reference>
<dbReference type="InterPro" id="IPR003903">
    <property type="entry name" value="UIM_dom"/>
</dbReference>
<dbReference type="GO" id="GO:0017005">
    <property type="term" value="F:3'-tyrosyl-DNA phosphodiesterase activity"/>
    <property type="evidence" value="ECO:0007669"/>
    <property type="project" value="TreeGrafter"/>
</dbReference>
<dbReference type="PANTHER" id="PTHR12415:SF4">
    <property type="entry name" value="TYROSYL-DNA PHOSPHODIESTERASE DOMAIN-CONTAINING PROTEIN"/>
    <property type="match status" value="1"/>
</dbReference>
<evidence type="ECO:0000256" key="4">
    <source>
        <dbReference type="SAM" id="MobiDB-lite"/>
    </source>
</evidence>
<evidence type="ECO:0000313" key="5">
    <source>
        <dbReference type="EMBL" id="ROV90301.1"/>
    </source>
</evidence>
<dbReference type="PANTHER" id="PTHR12415">
    <property type="entry name" value="TYROSYL-DNA PHOSPHODIESTERASE 1"/>
    <property type="match status" value="1"/>
</dbReference>
<evidence type="ECO:0000256" key="2">
    <source>
        <dbReference type="PIRSR" id="PIRSR610347-2"/>
    </source>
</evidence>
<dbReference type="STRING" id="252740.A0A423VH26"/>
<dbReference type="OrthoDB" id="47785at2759"/>
<dbReference type="CDD" id="cd09122">
    <property type="entry name" value="PLDc_Tdp1_1"/>
    <property type="match status" value="1"/>
</dbReference>
<dbReference type="InterPro" id="IPR010347">
    <property type="entry name" value="Tdp1"/>
</dbReference>
<protein>
    <recommendedName>
        <fullName evidence="7">PLD phosphodiesterase domain-containing protein</fullName>
    </recommendedName>
</protein>
<name>A0A423VH26_CYTCH</name>